<evidence type="ECO:0000313" key="2">
    <source>
        <dbReference type="EMBL" id="KAJ1350964.1"/>
    </source>
</evidence>
<comment type="caution">
    <text evidence="2">The sequence shown here is derived from an EMBL/GenBank/DDBJ whole genome shotgun (WGS) entry which is preliminary data.</text>
</comment>
<evidence type="ECO:0000259" key="1">
    <source>
        <dbReference type="SMART" id="SM00554"/>
    </source>
</evidence>
<dbReference type="EMBL" id="JAHQIW010000975">
    <property type="protein sequence ID" value="KAJ1350964.1"/>
    <property type="molecule type" value="Genomic_DNA"/>
</dbReference>
<name>A0AAD5QIQ2_PARTN</name>
<accession>A0AAD5QIQ2</accession>
<evidence type="ECO:0000313" key="3">
    <source>
        <dbReference type="Proteomes" id="UP001196413"/>
    </source>
</evidence>
<keyword evidence="3" id="KW-1185">Reference proteome</keyword>
<feature type="domain" description="FAS1" evidence="1">
    <location>
        <begin position="60"/>
        <end position="177"/>
    </location>
</feature>
<dbReference type="FunFam" id="2.30.180.10:FF:000058">
    <property type="entry name" value="Tyrosine-protein kinase"/>
    <property type="match status" value="1"/>
</dbReference>
<dbReference type="InterPro" id="IPR000782">
    <property type="entry name" value="FAS1_domain"/>
</dbReference>
<dbReference type="SUPFAM" id="SSF82153">
    <property type="entry name" value="FAS1 domain"/>
    <property type="match status" value="1"/>
</dbReference>
<dbReference type="AlphaFoldDB" id="A0AAD5QIQ2"/>
<dbReference type="InterPro" id="IPR036378">
    <property type="entry name" value="FAS1_dom_sf"/>
</dbReference>
<organism evidence="2 3">
    <name type="scientific">Parelaphostrongylus tenuis</name>
    <name type="common">Meningeal worm</name>
    <dbReference type="NCBI Taxonomy" id="148309"/>
    <lineage>
        <taxon>Eukaryota</taxon>
        <taxon>Metazoa</taxon>
        <taxon>Ecdysozoa</taxon>
        <taxon>Nematoda</taxon>
        <taxon>Chromadorea</taxon>
        <taxon>Rhabditida</taxon>
        <taxon>Rhabditina</taxon>
        <taxon>Rhabditomorpha</taxon>
        <taxon>Strongyloidea</taxon>
        <taxon>Metastrongylidae</taxon>
        <taxon>Parelaphostrongylus</taxon>
    </lineage>
</organism>
<protein>
    <recommendedName>
        <fullName evidence="1">FAS1 domain-containing protein</fullName>
    </recommendedName>
</protein>
<reference evidence="2" key="1">
    <citation type="submission" date="2021-06" db="EMBL/GenBank/DDBJ databases">
        <title>Parelaphostrongylus tenuis whole genome reference sequence.</title>
        <authorList>
            <person name="Garwood T.J."/>
            <person name="Larsen P.A."/>
            <person name="Fountain-Jones N.M."/>
            <person name="Garbe J.R."/>
            <person name="Macchietto M.G."/>
            <person name="Kania S.A."/>
            <person name="Gerhold R.W."/>
            <person name="Richards J.E."/>
            <person name="Wolf T.M."/>
        </authorList>
    </citation>
    <scope>NUCLEOTIDE SEQUENCE</scope>
    <source>
        <strain evidence="2">MNPRO001-30</strain>
        <tissue evidence="2">Meninges</tissue>
    </source>
</reference>
<dbReference type="Proteomes" id="UP001196413">
    <property type="component" value="Unassembled WGS sequence"/>
</dbReference>
<proteinExistence type="predicted"/>
<gene>
    <name evidence="2" type="ORF">KIN20_006895</name>
</gene>
<sequence length="216" mass="25599">MGHRPYPGTTLSFIRDTSQTLFVDRQYDNRELTELRDILNRVPDIALVIYGSSAWNGFHTFFLPTDKAFARVIDRNRIDREVLLAHVTGMNRVLFTYPWMYDFGIHYYPTVRFSSNIIEDNFKLKLSMRNITDRRTGRWDLFAVSEVYERYSQFRRGAVWAKILVPNIPVQNVPVPPLALPRRPATTIMRHLQPRYGNRIRNNYYDHESRQTLQIS</sequence>
<dbReference type="SMART" id="SM00554">
    <property type="entry name" value="FAS1"/>
    <property type="match status" value="1"/>
</dbReference>